<evidence type="ECO:0000313" key="8">
    <source>
        <dbReference type="Proteomes" id="UP000201728"/>
    </source>
</evidence>
<dbReference type="SUPFAM" id="SSF46626">
    <property type="entry name" value="Cytochrome c"/>
    <property type="match status" value="1"/>
</dbReference>
<dbReference type="AlphaFoldDB" id="A0A222P5U5"/>
<dbReference type="EMBL" id="CP016397">
    <property type="protein sequence ID" value="ASQ47155.1"/>
    <property type="molecule type" value="Genomic_DNA"/>
</dbReference>
<proteinExistence type="predicted"/>
<feature type="signal peptide" evidence="5">
    <location>
        <begin position="1"/>
        <end position="21"/>
    </location>
</feature>
<evidence type="ECO:0000256" key="3">
    <source>
        <dbReference type="ARBA" id="ARBA00023004"/>
    </source>
</evidence>
<evidence type="ECO:0000256" key="1">
    <source>
        <dbReference type="ARBA" id="ARBA00022617"/>
    </source>
</evidence>
<feature type="domain" description="Cytochrome c" evidence="6">
    <location>
        <begin position="362"/>
        <end position="469"/>
    </location>
</feature>
<sequence length="469" mass="52565">MLKKALWLTLLSCSSTSAAFAAASSPAAEAATAPPPSSYMPVVIKETFQTIMDRMVAAKPAINQRQQELLNQRYDLSNNPSLDTKMSNGKAIQEGVRVKLPAGITWEMLGKMTPEEIKEKGVYPEGFLPLPHPNHPEGGMVFPKFAIDEINKQENRDLTRFDLDFDLPDHFLPPFPAPIFLTTRPDLGDVSQGQLVTINNFFELFNGILNPKQLEGLRLLVTPFPQQQFNQTDDRRTKIPSRGVACFDCHANGHTNAATHLVGDIRPQEIRHRIDTPSLRGVNIQRLFGSQRALKSVEDFTEFEQRAAYFDGDPVIATKKGVNILERGSQVHFMAEFQELLDFPPAPKLGIDGRLDPSKATEAELRGEALFFGKAKCATCHVPPYYTDNTMHNLKTERFFKPVMVNNMKAIGDGPIKTFPLRGIKDSPPYLHDGRLLTLADTVEFFNLIMQLQLTQQEKEDLTTFMKAL</sequence>
<keyword evidence="3 4" id="KW-0408">Iron</keyword>
<evidence type="ECO:0000256" key="4">
    <source>
        <dbReference type="PROSITE-ProRule" id="PRU00433"/>
    </source>
</evidence>
<evidence type="ECO:0000259" key="6">
    <source>
        <dbReference type="PROSITE" id="PS51007"/>
    </source>
</evidence>
<dbReference type="InterPro" id="IPR051395">
    <property type="entry name" value="Cytochrome_c_Peroxidase/MauG"/>
</dbReference>
<accession>A0A222P5U5</accession>
<keyword evidence="1 4" id="KW-0349">Heme</keyword>
<dbReference type="OrthoDB" id="9805202at2"/>
<reference evidence="7 8" key="1">
    <citation type="submission" date="2016-07" db="EMBL/GenBank/DDBJ databases">
        <authorList>
            <person name="Hassler H."/>
        </authorList>
    </citation>
    <scope>NUCLEOTIDE SEQUENCE [LARGE SCALE GENOMIC DNA]</scope>
    <source>
        <strain evidence="7 8">CDC-D5610</strain>
    </source>
</reference>
<organism evidence="7 8">
    <name type="scientific">Legionella clemsonensis</name>
    <dbReference type="NCBI Taxonomy" id="1867846"/>
    <lineage>
        <taxon>Bacteria</taxon>
        <taxon>Pseudomonadati</taxon>
        <taxon>Pseudomonadota</taxon>
        <taxon>Gammaproteobacteria</taxon>
        <taxon>Legionellales</taxon>
        <taxon>Legionellaceae</taxon>
        <taxon>Legionella</taxon>
    </lineage>
</organism>
<dbReference type="GO" id="GO:0020037">
    <property type="term" value="F:heme binding"/>
    <property type="evidence" value="ECO:0007669"/>
    <property type="project" value="InterPro"/>
</dbReference>
<dbReference type="InterPro" id="IPR036909">
    <property type="entry name" value="Cyt_c-like_dom_sf"/>
</dbReference>
<dbReference type="GO" id="GO:0009055">
    <property type="term" value="F:electron transfer activity"/>
    <property type="evidence" value="ECO:0007669"/>
    <property type="project" value="InterPro"/>
</dbReference>
<keyword evidence="2 4" id="KW-0479">Metal-binding</keyword>
<dbReference type="PROSITE" id="PS51007">
    <property type="entry name" value="CYTC"/>
    <property type="match status" value="1"/>
</dbReference>
<feature type="chain" id="PRO_5012646154" description="Cytochrome c domain-containing protein" evidence="5">
    <location>
        <begin position="22"/>
        <end position="469"/>
    </location>
</feature>
<dbReference type="PANTHER" id="PTHR30600">
    <property type="entry name" value="CYTOCHROME C PEROXIDASE-RELATED"/>
    <property type="match status" value="1"/>
</dbReference>
<dbReference type="KEGG" id="lcd:clem_13110"/>
<dbReference type="GO" id="GO:0046872">
    <property type="term" value="F:metal ion binding"/>
    <property type="evidence" value="ECO:0007669"/>
    <property type="project" value="UniProtKB-KW"/>
</dbReference>
<dbReference type="GO" id="GO:0004130">
    <property type="term" value="F:cytochrome-c peroxidase activity"/>
    <property type="evidence" value="ECO:0007669"/>
    <property type="project" value="TreeGrafter"/>
</dbReference>
<dbReference type="PANTHER" id="PTHR30600:SF13">
    <property type="entry name" value="METHYLAMINE UTILIZATION PROTEIN"/>
    <property type="match status" value="1"/>
</dbReference>
<keyword evidence="8" id="KW-1185">Reference proteome</keyword>
<name>A0A222P5U5_9GAMM</name>
<dbReference type="Gene3D" id="1.10.760.10">
    <property type="entry name" value="Cytochrome c-like domain"/>
    <property type="match status" value="1"/>
</dbReference>
<evidence type="ECO:0000256" key="2">
    <source>
        <dbReference type="ARBA" id="ARBA00022723"/>
    </source>
</evidence>
<evidence type="ECO:0000313" key="7">
    <source>
        <dbReference type="EMBL" id="ASQ47155.1"/>
    </source>
</evidence>
<dbReference type="Proteomes" id="UP000201728">
    <property type="component" value="Chromosome"/>
</dbReference>
<keyword evidence="5" id="KW-0732">Signal</keyword>
<gene>
    <name evidence="7" type="ORF">clem_13110</name>
</gene>
<evidence type="ECO:0000256" key="5">
    <source>
        <dbReference type="SAM" id="SignalP"/>
    </source>
</evidence>
<protein>
    <recommendedName>
        <fullName evidence="6">Cytochrome c domain-containing protein</fullName>
    </recommendedName>
</protein>
<dbReference type="InterPro" id="IPR009056">
    <property type="entry name" value="Cyt_c-like_dom"/>
</dbReference>
<dbReference type="RefSeq" id="WP_094091924.1">
    <property type="nucleotide sequence ID" value="NZ_CP016397.1"/>
</dbReference>